<keyword evidence="1" id="KW-0677">Repeat</keyword>
<dbReference type="Pfam" id="PF25023">
    <property type="entry name" value="TEN_YD-shell"/>
    <property type="match status" value="2"/>
</dbReference>
<accession>A0A939DKE3</accession>
<gene>
    <name evidence="3" type="ORF">J0A66_02610</name>
</gene>
<dbReference type="PANTHER" id="PTHR32305:SF15">
    <property type="entry name" value="PROTEIN RHSA-RELATED"/>
    <property type="match status" value="1"/>
</dbReference>
<evidence type="ECO:0000313" key="4">
    <source>
        <dbReference type="Proteomes" id="UP000664654"/>
    </source>
</evidence>
<dbReference type="Pfam" id="PF05593">
    <property type="entry name" value="RHS_repeat"/>
    <property type="match status" value="3"/>
</dbReference>
<evidence type="ECO:0000313" key="3">
    <source>
        <dbReference type="EMBL" id="MBN7824108.1"/>
    </source>
</evidence>
<reference evidence="3" key="1">
    <citation type="submission" date="2021-03" db="EMBL/GenBank/DDBJ databases">
        <title>novel species isolated from a fishpond in China.</title>
        <authorList>
            <person name="Lu H."/>
            <person name="Cai Z."/>
        </authorList>
    </citation>
    <scope>NUCLEOTIDE SEQUENCE</scope>
    <source>
        <strain evidence="3">JCM 30855</strain>
    </source>
</reference>
<dbReference type="Proteomes" id="UP000664654">
    <property type="component" value="Unassembled WGS sequence"/>
</dbReference>
<dbReference type="Gene3D" id="2.180.10.10">
    <property type="entry name" value="RHS repeat-associated core"/>
    <property type="match status" value="3"/>
</dbReference>
<dbReference type="RefSeq" id="WP_206572201.1">
    <property type="nucleotide sequence ID" value="NZ_JAFKCV010000001.1"/>
</dbReference>
<dbReference type="InterPro" id="IPR022385">
    <property type="entry name" value="Rhs_assc_core"/>
</dbReference>
<sequence length="1516" mass="167057">MIRLCSLQINFIVWLFILSIPVLADEVVPPQFGIADFPNDPANLFEVGATYPEAFCEGIRLRRNVNSRSGDCPTIINPNQSDKDWSCSSLSYDESNGSCFRPLAGSIVFSYPRIYARCPQDYRFVNPSKTVYAYTELPFKTENNSGPSFTHDRNFAGATCERCLDPFVWDEGAKSCVTKCPSNQEFNNYLGKCVETKNKSEIEHCEESAGNPVYAKNGEKRQSEEPDYIGGGEFPIIFSRTYRSYRAPNAPKHNSMEIGITSYRSYVQPANYKEIRKNYGWNMPTQGLQPASGSKQWAHSYNSHVYLRTSSDSQVMVKRSDGSERGFSMSWGNYQALNEGKDKLVKVSPATQDAYWYYYTPEGTKEVYDQSGRLRKIYNTQGHMQVLNYEEGLLISILDPRGRTLTLNYDDSNRLESLTQPDGYKVTYSYDNVGNLVKVTFPDSDSDPSNNPSIRYIYDDPSHPLALTSKVDAAGNRIASWVYDNEGRVIESRHINDNEPTYFEYQEGVTVVTQDNGYEKTLNYVDGRLMSTVGATCATDGTQGVVNYGYHAYGHLNLKTDADGTKTSYSPTVRGLPGTVYEGYVSSYNYKRMTTYSWHPDFSMPTQIKEANLKTKDFSYDELGRLTSIKVTANGAVRETLYSYNSQGLLSSVDGPRVDLSDVTNFTYYPNGDLKSITNALGQILTVNSYDANGRATEITDHNGLVLSFTYDPRGRLLAMTEGSLATTFTYDNNGSLVGTYDGNQSLEFHYDNDNRLTAIEDEDGNKLVYTLDSYGNTTETQVIGQQQELLYSLTQTFDSLNRLTKSISAGSHETSYEYDIVSNLVKTIDPLMHTTEQVMDGVHRVTKVLDALQGEQFFTYDHLDNLTSVKNQNDQTTSYLYNGFGEVIKLTSPDTGVTDYTYDLAGNLLTKTDARGITATYQYDALNRLTAVSYPDSSENITLGYDAPTAGRNGIGRLTSASANGIDYQYYYDSNGQITKVETQVTYRGTLSSSQTEYQYSNGLLTDITYPSGAMVGYTYAQGKVTTVTLTTLDNEGQPVVSTLADRIAFLPFGPLTELTYGNGKVLTQQYSLDYKLVSKNISGVVEKSYTLNEVGNITDIADTITPTRNQSLTYDAVSRLTDATGNYGDLEFSYDAIGNRLSKTLDNVTETYQYNGNHLLSVGSTALTYDAAGNLITREADSFSYNDANRLEQAMVSTGTDNYRYDHQGQRVINDNNGQVRLYHYDQSGLLLAETDQSGDTLVEYIYLNGQRLAMRIDDQLYYVHTNHLDAPLALTDASGNTVWQATYSPFGRIQIELDLLTKEVKPRFPGQYADIETGFYYNYFRDYDPEIGRYIQSDPLGLYDGPNTYVYVYNNPVNYIDPTGKWGIAGGIYGAVSGGIGGYISGGWRGAIVGAGAGALVGAVNPFGASSAGAAAGAGIASLLGQSAGNLVSGKDITNSCNYDFSAAAGAALGGALGGPLGNVAGRYIRPYRYPIVGRPINSAGISKMPGNTVGSAVEGISVGIGELGGQQP</sequence>
<evidence type="ECO:0000256" key="1">
    <source>
        <dbReference type="ARBA" id="ARBA00022737"/>
    </source>
</evidence>
<organism evidence="3 4">
    <name type="scientific">Bowmanella dokdonensis</name>
    <dbReference type="NCBI Taxonomy" id="751969"/>
    <lineage>
        <taxon>Bacteria</taxon>
        <taxon>Pseudomonadati</taxon>
        <taxon>Pseudomonadota</taxon>
        <taxon>Gammaproteobacteria</taxon>
        <taxon>Alteromonadales</taxon>
        <taxon>Alteromonadaceae</taxon>
        <taxon>Bowmanella</taxon>
    </lineage>
</organism>
<evidence type="ECO:0000259" key="2">
    <source>
        <dbReference type="Pfam" id="PF25023"/>
    </source>
</evidence>
<dbReference type="InterPro" id="IPR031325">
    <property type="entry name" value="RHS_repeat"/>
</dbReference>
<proteinExistence type="predicted"/>
<dbReference type="InterPro" id="IPR056823">
    <property type="entry name" value="TEN-like_YD-shell"/>
</dbReference>
<dbReference type="InterPro" id="IPR006530">
    <property type="entry name" value="YD"/>
</dbReference>
<protein>
    <submittedName>
        <fullName evidence="3">RHS repeat protein</fullName>
    </submittedName>
</protein>
<feature type="domain" description="Teneurin-like YD-shell" evidence="2">
    <location>
        <begin position="607"/>
        <end position="768"/>
    </location>
</feature>
<name>A0A939DKE3_9ALTE</name>
<dbReference type="NCBIfam" id="TIGR01643">
    <property type="entry name" value="YD_repeat_2x"/>
    <property type="match status" value="5"/>
</dbReference>
<dbReference type="EMBL" id="JAFKCV010000001">
    <property type="protein sequence ID" value="MBN7824108.1"/>
    <property type="molecule type" value="Genomic_DNA"/>
</dbReference>
<dbReference type="PRINTS" id="PR00394">
    <property type="entry name" value="RHSPROTEIN"/>
</dbReference>
<dbReference type="InterPro" id="IPR050708">
    <property type="entry name" value="T6SS_VgrG/RHS"/>
</dbReference>
<comment type="caution">
    <text evidence="3">The sequence shown here is derived from an EMBL/GenBank/DDBJ whole genome shotgun (WGS) entry which is preliminary data.</text>
</comment>
<dbReference type="PANTHER" id="PTHR32305">
    <property type="match status" value="1"/>
</dbReference>
<dbReference type="NCBIfam" id="TIGR03696">
    <property type="entry name" value="Rhs_assc_core"/>
    <property type="match status" value="1"/>
</dbReference>
<feature type="domain" description="Teneurin-like YD-shell" evidence="2">
    <location>
        <begin position="1088"/>
        <end position="1341"/>
    </location>
</feature>
<dbReference type="SUPFAM" id="SSF82171">
    <property type="entry name" value="DPP6 N-terminal domain-like"/>
    <property type="match status" value="1"/>
</dbReference>
<keyword evidence="4" id="KW-1185">Reference proteome</keyword>